<dbReference type="CDD" id="cd04186">
    <property type="entry name" value="GT_2_like_c"/>
    <property type="match status" value="1"/>
</dbReference>
<organism evidence="2 3">
    <name type="scientific">Olleya namhaensis</name>
    <dbReference type="NCBI Taxonomy" id="1144750"/>
    <lineage>
        <taxon>Bacteria</taxon>
        <taxon>Pseudomonadati</taxon>
        <taxon>Bacteroidota</taxon>
        <taxon>Flavobacteriia</taxon>
        <taxon>Flavobacteriales</taxon>
        <taxon>Flavobacteriaceae</taxon>
    </lineage>
</organism>
<dbReference type="AlphaFoldDB" id="A0A1I3N867"/>
<sequence length="296" mass="34229">MDVSIIIINYNSSSYTIGCIDSIYKYTKGLNFEIIVVDNDSKTEDLNVVENHLKQIDFTLIKSTKNLGFGGGNHLGFQHSKGKHIAFVNNDAKLTENALLQLLTYSQSKPATGCIGLKQVDENGKIFKYSYRQFIDLKYHLFDQKKPVKYYSKLHKSDLSEPFTVDLVSGAFMFFKREAYEKCGGFDPKIFLFYEEMDICLRLKKQGYSTEFYPKASFIHYMGKSSVNIALKREFTVSYLYVIKKNYSTAYYQFLRFILTLKYGVKSIFKHKKHLVPFKIVLKGGDPLRFSMRVKG</sequence>
<protein>
    <submittedName>
        <fullName evidence="2">Glycosyltransferase, GT2 family</fullName>
    </submittedName>
</protein>
<keyword evidence="2" id="KW-0808">Transferase</keyword>
<dbReference type="GO" id="GO:0016740">
    <property type="term" value="F:transferase activity"/>
    <property type="evidence" value="ECO:0007669"/>
    <property type="project" value="UniProtKB-KW"/>
</dbReference>
<dbReference type="STRING" id="1144750.SAMN05443431_10453"/>
<accession>A0A1I3N867</accession>
<dbReference type="Pfam" id="PF00535">
    <property type="entry name" value="Glycos_transf_2"/>
    <property type="match status" value="1"/>
</dbReference>
<gene>
    <name evidence="2" type="ORF">SAMN05443431_10453</name>
</gene>
<dbReference type="RefSeq" id="WP_090839075.1">
    <property type="nucleotide sequence ID" value="NZ_FORM01000004.1"/>
</dbReference>
<dbReference type="PANTHER" id="PTHR43179">
    <property type="entry name" value="RHAMNOSYLTRANSFERASE WBBL"/>
    <property type="match status" value="1"/>
</dbReference>
<dbReference type="Proteomes" id="UP000199559">
    <property type="component" value="Unassembled WGS sequence"/>
</dbReference>
<dbReference type="EMBL" id="FORM01000004">
    <property type="protein sequence ID" value="SFJ05434.1"/>
    <property type="molecule type" value="Genomic_DNA"/>
</dbReference>
<keyword evidence="3" id="KW-1185">Reference proteome</keyword>
<evidence type="ECO:0000313" key="2">
    <source>
        <dbReference type="EMBL" id="SFJ05434.1"/>
    </source>
</evidence>
<evidence type="ECO:0000259" key="1">
    <source>
        <dbReference type="Pfam" id="PF00535"/>
    </source>
</evidence>
<evidence type="ECO:0000313" key="3">
    <source>
        <dbReference type="Proteomes" id="UP000199559"/>
    </source>
</evidence>
<dbReference type="Gene3D" id="3.90.550.10">
    <property type="entry name" value="Spore Coat Polysaccharide Biosynthesis Protein SpsA, Chain A"/>
    <property type="match status" value="1"/>
</dbReference>
<proteinExistence type="predicted"/>
<dbReference type="PANTHER" id="PTHR43179:SF7">
    <property type="entry name" value="RHAMNOSYLTRANSFERASE WBBL"/>
    <property type="match status" value="1"/>
</dbReference>
<reference evidence="3" key="1">
    <citation type="submission" date="2016-10" db="EMBL/GenBank/DDBJ databases">
        <authorList>
            <person name="Varghese N."/>
            <person name="Submissions S."/>
        </authorList>
    </citation>
    <scope>NUCLEOTIDE SEQUENCE [LARGE SCALE GENOMIC DNA]</scope>
    <source>
        <strain evidence="3">DSM 28881</strain>
    </source>
</reference>
<dbReference type="SUPFAM" id="SSF53448">
    <property type="entry name" value="Nucleotide-diphospho-sugar transferases"/>
    <property type="match status" value="1"/>
</dbReference>
<feature type="domain" description="Glycosyltransferase 2-like" evidence="1">
    <location>
        <begin position="4"/>
        <end position="183"/>
    </location>
</feature>
<name>A0A1I3N867_9FLAO</name>
<dbReference type="InterPro" id="IPR029044">
    <property type="entry name" value="Nucleotide-diphossugar_trans"/>
</dbReference>
<dbReference type="InterPro" id="IPR001173">
    <property type="entry name" value="Glyco_trans_2-like"/>
</dbReference>